<dbReference type="EMBL" id="CP001878">
    <property type="protein sequence ID" value="ADC51564.1"/>
    <property type="molecule type" value="Genomic_DNA"/>
</dbReference>
<dbReference type="Proteomes" id="UP000001544">
    <property type="component" value="Chromosome"/>
</dbReference>
<keyword evidence="1" id="KW-0472">Membrane</keyword>
<accession>D3FRH3</accession>
<keyword evidence="1" id="KW-0812">Transmembrane</keyword>
<sequence length="34" mass="3779">MRDKLTPLLLILAGAGVGLIGYLLFQYLFIPNLM</sequence>
<dbReference type="KEGG" id="bpf:BpOF4_17615"/>
<reference evidence="2 3" key="1">
    <citation type="journal article" date="2011" name="Environ. Microbiol.">
        <title>Genome of alkaliphilic Bacillus pseudofirmus OF4 reveals adaptations that support the ability to grow in an external pH range from 7.5 to 11.4.</title>
        <authorList>
            <person name="Janto B."/>
            <person name="Ahmed A."/>
            <person name="Ito M."/>
            <person name="Liu J."/>
            <person name="Hicks D.B."/>
            <person name="Pagni S."/>
            <person name="Fackelmayer O.J."/>
            <person name="Smith T.A."/>
            <person name="Earl J."/>
            <person name="Elbourne L.D."/>
            <person name="Hassan K."/>
            <person name="Paulsen I.T."/>
            <person name="Kolsto A.B."/>
            <person name="Tourasse N.J."/>
            <person name="Ehrlich G.D."/>
            <person name="Boissy R."/>
            <person name="Ivey D.M."/>
            <person name="Li G."/>
            <person name="Xue Y."/>
            <person name="Ma Y."/>
            <person name="Hu F.Z."/>
            <person name="Krulwich T.A."/>
        </authorList>
    </citation>
    <scope>NUCLEOTIDE SEQUENCE [LARGE SCALE GENOMIC DNA]</scope>
    <source>
        <strain evidence="3">ATCC BAA-2126 / JCM 17055 / OF4</strain>
    </source>
</reference>
<keyword evidence="1" id="KW-1133">Transmembrane helix</keyword>
<evidence type="ECO:0000256" key="1">
    <source>
        <dbReference type="SAM" id="Phobius"/>
    </source>
</evidence>
<feature type="transmembrane region" description="Helical" evidence="1">
    <location>
        <begin position="7"/>
        <end position="30"/>
    </location>
</feature>
<dbReference type="AlphaFoldDB" id="D3FRH3"/>
<dbReference type="HOGENOM" id="CLU_3372111_0_0_9"/>
<keyword evidence="3" id="KW-1185">Reference proteome</keyword>
<organism evidence="2 3">
    <name type="scientific">Alkalihalophilus pseudofirmus (strain ATCC BAA-2126 / JCM 17055 / OF4)</name>
    <name type="common">Bacillus pseudofirmus</name>
    <dbReference type="NCBI Taxonomy" id="398511"/>
    <lineage>
        <taxon>Bacteria</taxon>
        <taxon>Bacillati</taxon>
        <taxon>Bacillota</taxon>
        <taxon>Bacilli</taxon>
        <taxon>Bacillales</taxon>
        <taxon>Bacillaceae</taxon>
        <taxon>Alkalihalophilus</taxon>
    </lineage>
</organism>
<protein>
    <submittedName>
        <fullName evidence="2">Uncharacterized protein</fullName>
    </submittedName>
</protein>
<evidence type="ECO:0000313" key="2">
    <source>
        <dbReference type="EMBL" id="ADC51564.1"/>
    </source>
</evidence>
<proteinExistence type="predicted"/>
<evidence type="ECO:0000313" key="3">
    <source>
        <dbReference type="Proteomes" id="UP000001544"/>
    </source>
</evidence>
<gene>
    <name evidence="2" type="ordered locus">BpOF4_17615</name>
</gene>
<name>D3FRH3_ALKPO</name>